<dbReference type="AlphaFoldDB" id="A0AAV1IBL2"/>
<dbReference type="InterPro" id="IPR009262">
    <property type="entry name" value="SLC35_F1/F2/F6"/>
</dbReference>
<proteinExistence type="inferred from homology"/>
<dbReference type="Pfam" id="PF06027">
    <property type="entry name" value="SLC35F"/>
    <property type="match status" value="1"/>
</dbReference>
<feature type="transmembrane region" description="Helical" evidence="8">
    <location>
        <begin position="90"/>
        <end position="112"/>
    </location>
</feature>
<feature type="transmembrane region" description="Helical" evidence="8">
    <location>
        <begin position="240"/>
        <end position="258"/>
    </location>
</feature>
<organism evidence="9 10">
    <name type="scientific">Coccomyxa viridis</name>
    <dbReference type="NCBI Taxonomy" id="1274662"/>
    <lineage>
        <taxon>Eukaryota</taxon>
        <taxon>Viridiplantae</taxon>
        <taxon>Chlorophyta</taxon>
        <taxon>core chlorophytes</taxon>
        <taxon>Trebouxiophyceae</taxon>
        <taxon>Trebouxiophyceae incertae sedis</taxon>
        <taxon>Coccomyxaceae</taxon>
        <taxon>Coccomyxa</taxon>
    </lineage>
</organism>
<evidence type="ECO:0000256" key="3">
    <source>
        <dbReference type="ARBA" id="ARBA00022448"/>
    </source>
</evidence>
<accession>A0AAV1IBL2</accession>
<feature type="transmembrane region" description="Helical" evidence="8">
    <location>
        <begin position="201"/>
        <end position="220"/>
    </location>
</feature>
<keyword evidence="10" id="KW-1185">Reference proteome</keyword>
<comment type="similarity">
    <text evidence="2">Belongs to the SLC35F solute transporter family.</text>
</comment>
<keyword evidence="5 8" id="KW-1133">Transmembrane helix</keyword>
<evidence type="ECO:0000256" key="7">
    <source>
        <dbReference type="SAM" id="MobiDB-lite"/>
    </source>
</evidence>
<feature type="transmembrane region" description="Helical" evidence="8">
    <location>
        <begin position="118"/>
        <end position="135"/>
    </location>
</feature>
<dbReference type="PANTHER" id="PTHR14233:SF4">
    <property type="entry name" value="SOLUTE CARRIER FAMILY 35 MEMBER F2"/>
    <property type="match status" value="1"/>
</dbReference>
<feature type="region of interest" description="Disordered" evidence="7">
    <location>
        <begin position="335"/>
        <end position="469"/>
    </location>
</feature>
<evidence type="ECO:0000256" key="2">
    <source>
        <dbReference type="ARBA" id="ARBA00007863"/>
    </source>
</evidence>
<evidence type="ECO:0000313" key="9">
    <source>
        <dbReference type="EMBL" id="CAK0783910.1"/>
    </source>
</evidence>
<feature type="compositionally biased region" description="Basic and acidic residues" evidence="7">
    <location>
        <begin position="377"/>
        <end position="398"/>
    </location>
</feature>
<dbReference type="GO" id="GO:0016020">
    <property type="term" value="C:membrane"/>
    <property type="evidence" value="ECO:0007669"/>
    <property type="project" value="UniProtKB-SubCell"/>
</dbReference>
<reference evidence="9 10" key="1">
    <citation type="submission" date="2023-10" db="EMBL/GenBank/DDBJ databases">
        <authorList>
            <person name="Maclean D."/>
            <person name="Macfadyen A."/>
        </authorList>
    </citation>
    <scope>NUCLEOTIDE SEQUENCE [LARGE SCALE GENOMIC DNA]</scope>
</reference>
<feature type="transmembrane region" description="Helical" evidence="8">
    <location>
        <begin position="142"/>
        <end position="159"/>
    </location>
</feature>
<feature type="transmembrane region" description="Helical" evidence="8">
    <location>
        <begin position="265"/>
        <end position="288"/>
    </location>
</feature>
<keyword evidence="4 8" id="KW-0812">Transmembrane</keyword>
<evidence type="ECO:0000313" key="10">
    <source>
        <dbReference type="Proteomes" id="UP001314263"/>
    </source>
</evidence>
<comment type="caution">
    <text evidence="9">The sequence shown here is derived from an EMBL/GenBank/DDBJ whole genome shotgun (WGS) entry which is preliminary data.</text>
</comment>
<sequence>MEASGLAPQAQGQHPDHTAKKPERIFAAVLLGQLLSFLLALTSLISALLASKGVSLPATQTVPNYALLAIVYGVLQLGRREKRQNGFGGYAAVAFLDVEANFLVVMAFRYTFITSVQLLNSFTVPCAFIMSWFVLSAQYKALHCAGAALCLASLALFVYADSGNSEASDVVLGDGLVIMGAMLYAACNVTQEKLLRKGTTVEVLACMGLFGLFWSSIQAASLEHEAVRQADWTPQAVSLLAGYTLTMFAFYSLVPWVLQWSGAAVLNLSLLTSNLWAALARALLLGGFPQKTAMAFSGSLFMVSVGLVLFTCGGTVYPKKAPEEERYRVIRFGDSGGSQQETPRFWRRGTFSGGRGRKVSEGESEGQPLWWRAGRMSGKDPEKATEDADKTGGQKDVDGDVGAAAAPASCSPAAHAVPQEHAEKEQSSEFWVSRLPSLPGEGAITADPYSKVGSSVQRSPSTPPAKPPA</sequence>
<feature type="transmembrane region" description="Helical" evidence="8">
    <location>
        <begin position="171"/>
        <end position="189"/>
    </location>
</feature>
<feature type="transmembrane region" description="Helical" evidence="8">
    <location>
        <begin position="25"/>
        <end position="50"/>
    </location>
</feature>
<dbReference type="EMBL" id="CAUYUE010000009">
    <property type="protein sequence ID" value="CAK0783910.1"/>
    <property type="molecule type" value="Genomic_DNA"/>
</dbReference>
<dbReference type="GO" id="GO:0022857">
    <property type="term" value="F:transmembrane transporter activity"/>
    <property type="evidence" value="ECO:0007669"/>
    <property type="project" value="InterPro"/>
</dbReference>
<feature type="transmembrane region" description="Helical" evidence="8">
    <location>
        <begin position="294"/>
        <end position="317"/>
    </location>
</feature>
<dbReference type="InterPro" id="IPR052221">
    <property type="entry name" value="SLC35F_Transporter"/>
</dbReference>
<dbReference type="Proteomes" id="UP001314263">
    <property type="component" value="Unassembled WGS sequence"/>
</dbReference>
<feature type="compositionally biased region" description="Low complexity" evidence="7">
    <location>
        <begin position="403"/>
        <end position="416"/>
    </location>
</feature>
<evidence type="ECO:0000256" key="6">
    <source>
        <dbReference type="ARBA" id="ARBA00023136"/>
    </source>
</evidence>
<evidence type="ECO:0000256" key="4">
    <source>
        <dbReference type="ARBA" id="ARBA00022692"/>
    </source>
</evidence>
<protein>
    <submittedName>
        <fullName evidence="9">Uncharacterized protein</fullName>
    </submittedName>
</protein>
<feature type="compositionally biased region" description="Basic and acidic residues" evidence="7">
    <location>
        <begin position="418"/>
        <end position="427"/>
    </location>
</feature>
<evidence type="ECO:0000256" key="5">
    <source>
        <dbReference type="ARBA" id="ARBA00022989"/>
    </source>
</evidence>
<keyword evidence="6 8" id="KW-0472">Membrane</keyword>
<evidence type="ECO:0000256" key="1">
    <source>
        <dbReference type="ARBA" id="ARBA00004141"/>
    </source>
</evidence>
<keyword evidence="3" id="KW-0813">Transport</keyword>
<comment type="subcellular location">
    <subcellularLocation>
        <location evidence="1">Membrane</location>
        <topology evidence="1">Multi-pass membrane protein</topology>
    </subcellularLocation>
</comment>
<dbReference type="PANTHER" id="PTHR14233">
    <property type="entry name" value="DUF914-RELATED"/>
    <property type="match status" value="1"/>
</dbReference>
<evidence type="ECO:0000256" key="8">
    <source>
        <dbReference type="SAM" id="Phobius"/>
    </source>
</evidence>
<feature type="transmembrane region" description="Helical" evidence="8">
    <location>
        <begin position="62"/>
        <end position="78"/>
    </location>
</feature>
<gene>
    <name evidence="9" type="ORF">CVIRNUC_007110</name>
</gene>
<name>A0AAV1IBL2_9CHLO</name>